<feature type="transmembrane region" description="Helical" evidence="18">
    <location>
        <begin position="314"/>
        <end position="336"/>
    </location>
</feature>
<dbReference type="EMBL" id="CP000780">
    <property type="protein sequence ID" value="ABS55727.1"/>
    <property type="molecule type" value="Genomic_DNA"/>
</dbReference>
<feature type="transmembrane region" description="Helical" evidence="18">
    <location>
        <begin position="283"/>
        <end position="302"/>
    </location>
</feature>
<feature type="domain" description="AglB-like core" evidence="21">
    <location>
        <begin position="533"/>
        <end position="633"/>
    </location>
</feature>
<feature type="transmembrane region" description="Helical" evidence="18">
    <location>
        <begin position="136"/>
        <end position="155"/>
    </location>
</feature>
<evidence type="ECO:0000256" key="15">
    <source>
        <dbReference type="ARBA" id="ARBA00030679"/>
    </source>
</evidence>
<dbReference type="PANTHER" id="PTHR13872">
    <property type="entry name" value="DOLICHYL-DIPHOSPHOOLIGOSACCHARIDE--PROTEIN GLYCOSYLTRANSFERASE SUBUNIT"/>
    <property type="match status" value="1"/>
</dbReference>
<feature type="domain" description="Oligosaccharyl transferase STT3 N-terminal" evidence="19">
    <location>
        <begin position="46"/>
        <end position="322"/>
    </location>
</feature>
<keyword evidence="14" id="KW-0464">Manganese</keyword>
<evidence type="ECO:0000256" key="18">
    <source>
        <dbReference type="SAM" id="Phobius"/>
    </source>
</evidence>
<sequence length="872" mass="96326">MDLFNNPKHRTYFILALLVISALFMFWLRILPLLNLGNGDVFSLVQPDDPMYALRQIDLTLANFPNYAWFDPMTQYPVGSTVYWGPLLTYLCSFAAILVHATTPTQVITVSLFIPVLEAVAMVFVMYWLGKTVADWKTGLFAAFMIASISGQFFFRSMYGSLYHHIGETLFSALFCLLYLYTLLRAKKTTIVLSDITTYKEILFFAALSGIAFFVGVLNIETMIVFALIVAVFTFVQAVVNHHRSIPNLYLALVNTVTFGVVIIGLLLFGFKQPGLDLSRYTAGPVLAYFLLIAATLFLFLWSDYLKDRKKYYYLASLAAIAILFSAILAILYPALFSEFTNGLAGFFGQAPIISTVEEDIPWTLARAWSTFNFGLILATGGILLLIWQTYEKEEQGEVFILIWSIAMLVCTIQRIKYEYYFAVNVALLSAICLGCAWDYGARPVFSRLGLSSGTTAPGERDSSAPEGVAGGDRQKKGKGKGAKAKREIRHENDIPAMVIFSGTVILAALFIIFSATANYTAASSDTQALNPDWQEALVWMANNTPDTGVNYYAIYDKDTFAYPNTSYGVMSWWDYGHLITYIAHRIPNANPFQAGVTGPDGSAAFFMAPSESVADTILDHDGTKYVITDVEMDTGKFYAMATWYSLYNTSSSYGSYQTSLMMPDPSNPSTYQSVMLNAPAYYSTMISRLHNYDGSMAAASSAYYVEYADPSVSQTSLPAIVDVKEMNASDALAAAAQYNQQARAGYHAAALNLDFSSPITDIPALQHYRLVHESPTSVTSTNTTDIRYVKIFEYVKGARIKGSGIIEIPLVTNQGRNFTYSQESINGEFIVPYSTTGDASGVHATGPYQIEGTSTTFEVPENAVEQGLTIN</sequence>
<evidence type="ECO:0000256" key="1">
    <source>
        <dbReference type="ARBA" id="ARBA00001936"/>
    </source>
</evidence>
<comment type="similarity">
    <text evidence="5">Belongs to the STT3 family.</text>
</comment>
<dbReference type="STRING" id="456442.Mboo_1209"/>
<keyword evidence="23" id="KW-1185">Reference proteome</keyword>
<dbReference type="GO" id="GO:0004576">
    <property type="term" value="F:oligosaccharyl transferase activity"/>
    <property type="evidence" value="ECO:0007669"/>
    <property type="project" value="InterPro"/>
</dbReference>
<evidence type="ECO:0000256" key="13">
    <source>
        <dbReference type="ARBA" id="ARBA00023136"/>
    </source>
</evidence>
<dbReference type="EC" id="2.4.99.21" evidence="6"/>
<dbReference type="InterPro" id="IPR041154">
    <property type="entry name" value="AglB_P1"/>
</dbReference>
<dbReference type="GeneID" id="5410381"/>
<keyword evidence="10" id="KW-0479">Metal-binding</keyword>
<keyword evidence="13 18" id="KW-0472">Membrane</keyword>
<evidence type="ECO:0000256" key="7">
    <source>
        <dbReference type="ARBA" id="ARBA00022676"/>
    </source>
</evidence>
<feature type="transmembrane region" description="Helical" evidence="18">
    <location>
        <begin position="249"/>
        <end position="271"/>
    </location>
</feature>
<evidence type="ECO:0000256" key="4">
    <source>
        <dbReference type="ARBA" id="ARBA00004922"/>
    </source>
</evidence>
<dbReference type="InterPro" id="IPR048307">
    <property type="entry name" value="STT3_N"/>
</dbReference>
<dbReference type="eggNOG" id="arCOG02043">
    <property type="taxonomic scope" value="Archaea"/>
</dbReference>
<evidence type="ECO:0000256" key="6">
    <source>
        <dbReference type="ARBA" id="ARBA00012602"/>
    </source>
</evidence>
<dbReference type="Gene3D" id="2.60.40.3390">
    <property type="match status" value="1"/>
</dbReference>
<dbReference type="KEGG" id="mbn:Mboo_1209"/>
<feature type="transmembrane region" description="Helical" evidence="18">
    <location>
        <begin position="107"/>
        <end position="129"/>
    </location>
</feature>
<dbReference type="OrthoDB" id="82393at2157"/>
<dbReference type="InterPro" id="IPR003674">
    <property type="entry name" value="Oligo_trans_STT3"/>
</dbReference>
<evidence type="ECO:0000256" key="2">
    <source>
        <dbReference type="ARBA" id="ARBA00001946"/>
    </source>
</evidence>
<evidence type="ECO:0000256" key="8">
    <source>
        <dbReference type="ARBA" id="ARBA00022679"/>
    </source>
</evidence>
<dbReference type="RefSeq" id="WP_012106758.1">
    <property type="nucleotide sequence ID" value="NC_009712.1"/>
</dbReference>
<organism evidence="22 23">
    <name type="scientific">Methanoregula boonei (strain DSM 21154 / JCM 14090 / 6A8)</name>
    <dbReference type="NCBI Taxonomy" id="456442"/>
    <lineage>
        <taxon>Archaea</taxon>
        <taxon>Methanobacteriati</taxon>
        <taxon>Methanobacteriota</taxon>
        <taxon>Stenosarchaea group</taxon>
        <taxon>Methanomicrobia</taxon>
        <taxon>Methanomicrobiales</taxon>
        <taxon>Methanoregulaceae</taxon>
        <taxon>Methanoregula</taxon>
    </lineage>
</organism>
<keyword evidence="9 18" id="KW-0812">Transmembrane</keyword>
<feature type="transmembrane region" description="Helical" evidence="18">
    <location>
        <begin position="82"/>
        <end position="101"/>
    </location>
</feature>
<dbReference type="InterPro" id="IPR054479">
    <property type="entry name" value="AglB-like_core"/>
</dbReference>
<evidence type="ECO:0000256" key="11">
    <source>
        <dbReference type="ARBA" id="ARBA00022842"/>
    </source>
</evidence>
<dbReference type="Gene3D" id="3.40.50.12610">
    <property type="match status" value="1"/>
</dbReference>
<dbReference type="GO" id="GO:0005886">
    <property type="term" value="C:plasma membrane"/>
    <property type="evidence" value="ECO:0007669"/>
    <property type="project" value="UniProtKB-SubCell"/>
</dbReference>
<dbReference type="HOGENOM" id="CLU_008803_0_0_2"/>
<dbReference type="GO" id="GO:0046872">
    <property type="term" value="F:metal ion binding"/>
    <property type="evidence" value="ECO:0007669"/>
    <property type="project" value="UniProtKB-KW"/>
</dbReference>
<dbReference type="Pfam" id="PF02516">
    <property type="entry name" value="STT3"/>
    <property type="match status" value="1"/>
</dbReference>
<evidence type="ECO:0000256" key="9">
    <source>
        <dbReference type="ARBA" id="ARBA00022692"/>
    </source>
</evidence>
<dbReference type="Proteomes" id="UP000002408">
    <property type="component" value="Chromosome"/>
</dbReference>
<evidence type="ECO:0000256" key="10">
    <source>
        <dbReference type="ARBA" id="ARBA00022723"/>
    </source>
</evidence>
<evidence type="ECO:0000259" key="21">
    <source>
        <dbReference type="Pfam" id="PF22627"/>
    </source>
</evidence>
<evidence type="ECO:0000256" key="17">
    <source>
        <dbReference type="SAM" id="MobiDB-lite"/>
    </source>
</evidence>
<evidence type="ECO:0000256" key="3">
    <source>
        <dbReference type="ARBA" id="ARBA00004651"/>
    </source>
</evidence>
<dbReference type="PANTHER" id="PTHR13872:SF1">
    <property type="entry name" value="DOLICHYL-DIPHOSPHOOLIGOSACCHARIDE--PROTEIN GLYCOSYLTRANSFERASE SUBUNIT STT3B"/>
    <property type="match status" value="1"/>
</dbReference>
<dbReference type="Pfam" id="PF18079">
    <property type="entry name" value="AglB_L1"/>
    <property type="match status" value="1"/>
</dbReference>
<evidence type="ECO:0000256" key="14">
    <source>
        <dbReference type="ARBA" id="ARBA00023211"/>
    </source>
</evidence>
<keyword evidence="12 18" id="KW-1133">Transmembrane helix</keyword>
<comment type="cofactor">
    <cofactor evidence="2">
        <name>Mg(2+)</name>
        <dbReference type="ChEBI" id="CHEBI:18420"/>
    </cofactor>
</comment>
<comment type="catalytic activity">
    <reaction evidence="16">
        <text>an archaeal dolichyl phosphooligosaccharide + [protein]-L-asparagine = an archaeal dolichyl phosphate + a glycoprotein with the oligosaccharide chain attached by N-beta-D-glycosyl linkage to a protein L-asparagine.</text>
        <dbReference type="EC" id="2.4.99.21"/>
    </reaction>
</comment>
<dbReference type="NCBIfam" id="TIGR04154">
    <property type="entry name" value="archaeo_STT3"/>
    <property type="match status" value="1"/>
</dbReference>
<keyword evidence="11" id="KW-0460">Magnesium</keyword>
<evidence type="ECO:0000256" key="16">
    <source>
        <dbReference type="ARBA" id="ARBA00034066"/>
    </source>
</evidence>
<evidence type="ECO:0000256" key="12">
    <source>
        <dbReference type="ARBA" id="ARBA00022989"/>
    </source>
</evidence>
<accession>A7I7L6</accession>
<feature type="domain" description="Archaeal glycosylation protein B peripheral" evidence="20">
    <location>
        <begin position="798"/>
        <end position="871"/>
    </location>
</feature>
<name>A7I7L6_METB6</name>
<protein>
    <recommendedName>
        <fullName evidence="6">dolichyl-phosphooligosaccharide-protein glycotransferase</fullName>
        <ecNumber evidence="6">2.4.99.21</ecNumber>
    </recommendedName>
    <alternativeName>
        <fullName evidence="15">Oligosaccharyl transferase</fullName>
    </alternativeName>
</protein>
<reference evidence="23" key="1">
    <citation type="journal article" date="2015" name="Microbiology">
        <title>Genome of Methanoregula boonei 6A8 reveals adaptations to oligotrophic peatland environments.</title>
        <authorList>
            <person name="Braeuer S."/>
            <person name="Cadillo-Quiroz H."/>
            <person name="Kyrpides N."/>
            <person name="Woyke T."/>
            <person name="Goodwin L."/>
            <person name="Detter C."/>
            <person name="Podell S."/>
            <person name="Yavitt J.B."/>
            <person name="Zinder S.H."/>
        </authorList>
    </citation>
    <scope>NUCLEOTIDE SEQUENCE [LARGE SCALE GENOMIC DNA]</scope>
    <source>
        <strain evidence="23">DSM 21154 / JCM 14090 / 6A8</strain>
    </source>
</reference>
<evidence type="ECO:0000313" key="23">
    <source>
        <dbReference type="Proteomes" id="UP000002408"/>
    </source>
</evidence>
<evidence type="ECO:0000313" key="22">
    <source>
        <dbReference type="EMBL" id="ABS55727.1"/>
    </source>
</evidence>
<dbReference type="InterPro" id="IPR026410">
    <property type="entry name" value="OlisacTrfase_arch"/>
</dbReference>
<keyword evidence="8 22" id="KW-0808">Transferase</keyword>
<dbReference type="CAZy" id="GT66">
    <property type="family name" value="Glycosyltransferase Family 66"/>
</dbReference>
<keyword evidence="7" id="KW-0328">Glycosyltransferase</keyword>
<feature type="region of interest" description="Disordered" evidence="17">
    <location>
        <begin position="454"/>
        <end position="485"/>
    </location>
</feature>
<dbReference type="UniPathway" id="UPA00378"/>
<evidence type="ECO:0000259" key="20">
    <source>
        <dbReference type="Pfam" id="PF18079"/>
    </source>
</evidence>
<comment type="pathway">
    <text evidence="4">Protein modification; protein glycosylation.</text>
</comment>
<feature type="transmembrane region" description="Helical" evidence="18">
    <location>
        <begin position="368"/>
        <end position="387"/>
    </location>
</feature>
<feature type="transmembrane region" description="Helical" evidence="18">
    <location>
        <begin position="161"/>
        <end position="181"/>
    </location>
</feature>
<feature type="transmembrane region" description="Helical" evidence="18">
    <location>
        <begin position="422"/>
        <end position="441"/>
    </location>
</feature>
<dbReference type="AlphaFoldDB" id="A7I7L6"/>
<evidence type="ECO:0000259" key="19">
    <source>
        <dbReference type="Pfam" id="PF02516"/>
    </source>
</evidence>
<dbReference type="BRENDA" id="2.4.99.18">
    <property type="organism ID" value="11915"/>
</dbReference>
<comment type="cofactor">
    <cofactor evidence="1">
        <name>Mn(2+)</name>
        <dbReference type="ChEBI" id="CHEBI:29035"/>
    </cofactor>
</comment>
<feature type="transmembrane region" description="Helical" evidence="18">
    <location>
        <begin position="495"/>
        <end position="516"/>
    </location>
</feature>
<proteinExistence type="inferred from homology"/>
<feature type="transmembrane region" description="Helical" evidence="18">
    <location>
        <begin position="12"/>
        <end position="32"/>
    </location>
</feature>
<feature type="transmembrane region" description="Helical" evidence="18">
    <location>
        <begin position="224"/>
        <end position="242"/>
    </location>
</feature>
<feature type="transmembrane region" description="Helical" evidence="18">
    <location>
        <begin position="399"/>
        <end position="416"/>
    </location>
</feature>
<comment type="subcellular location">
    <subcellularLocation>
        <location evidence="3">Cell membrane</location>
        <topology evidence="3">Multi-pass membrane protein</topology>
    </subcellularLocation>
</comment>
<dbReference type="Pfam" id="PF22627">
    <property type="entry name" value="AglB_core-like"/>
    <property type="match status" value="1"/>
</dbReference>
<gene>
    <name evidence="22" type="ordered locus">Mboo_1209</name>
</gene>
<evidence type="ECO:0000256" key="5">
    <source>
        <dbReference type="ARBA" id="ARBA00010810"/>
    </source>
</evidence>